<feature type="domain" description="DNA2/NAM7 helicase helicase" evidence="15">
    <location>
        <begin position="1290"/>
        <end position="1377"/>
    </location>
</feature>
<evidence type="ECO:0000256" key="11">
    <source>
        <dbReference type="ARBA" id="ARBA00023125"/>
    </source>
</evidence>
<dbReference type="GO" id="GO:0051536">
    <property type="term" value="F:iron-sulfur cluster binding"/>
    <property type="evidence" value="ECO:0007669"/>
    <property type="project" value="UniProtKB-KW"/>
</dbReference>
<protein>
    <submittedName>
        <fullName evidence="17">DNA replication ATP-dependent helicase/nuclease DNA2</fullName>
    </submittedName>
</protein>
<sequence length="1774" mass="194819">MEDEYTGVTPVSSPQVGTPRQATMVSWHERAPSTDRKRMARSTAHPATELNNLDEVLSRVHQGQGGKRPRLAGPLSHGQAHGGAIADRNSLSHQSSEHNQENNNTLLRQWMYEESDRAPQDSSENIAVNLGPRLDALGGERAAQGDTDPRIDSLLDQLTHNLAKRPLVRALLASNHLVNYYPAFHLALRCSPAQRNSNSISNSKINNSSNSSNSSINNSNSNSGVLPNHNNFSLYNNNNNKKNNINSTSNSGVLPNRNNFILRNNNSNNNKNHSNSNNNKNNNSNNHSNIGVLPNRNNISLCNISNLRFIGKRCNWFTASMPSSSQSQTTPVTTATRAASMPIGNPCANLPAAENMQAEAEATAISAPLHIDTGLQEERQHALQAADDLEESLMWAALEAAEANTSISEVMPSSAPNAASELPLKPTSSSAPRATYDSEPMQVDHEGGRAAELASSAHVNAAPSGNVFAPTLATIPAPTTHASAQMSSSLDDDIFLAAMEQFEEGGKKASGNETKKMSSDSLEKNPRILPPFSGSANFEFSVFTRAKVIKFLRYPTFGADDVAELEVEIRPSGETARVVLLDEWADEDTLPRKNDYVNVVWSHGKPNSFSESIVVSRDRNFLVVNPDFLVSPTSIMDSSECVRRAMLKQEMSLSESNPSLVLGHLKHELVERILLPYCEQNGEQNLLDDEKTLEAIMKEILASPQAKEELFAVDMSATEAMGELEGVITALKDFSLHHMPTLAQPKTPLETRGAQRTTNNNNNNNNSNYQDRRPDATGGKTKIHLGPGQGEGYVEIEEILLSEDKVYSCMWGIVGTPDLVARIKVHRKEEDTPETFEAVLELKTGAVRQRYLHQVLLYSLLMEDRYRERKLFGSGTGSLSGAGLLMYITRGDKKGFNKLPGKEKAFLQGVAREHSHVATVVQNRNRFAVPATPHYLRSLNGAALQSQQKNGGEQSVGTLEDIEDMKMPRVLGYRNQSSLCTRCFEKVGCMTVHRALEKGTADSSGIGPDEYNAIVGHLSDSHIEFYRRWMKLIDVEAKESSGRLRELWTMTGNARENRGKCIASLKLVSSEPQDSTFASRSFRCSFQRHPLVTSEGNTSPKTHPSILQSNLSLGERVVISLEGRHIGLCDGIVHDMTRDTLTLELANPVPLPENVRLEDLYWRVDQQGFQGGWVKNVKSSLTQFMKVSSSGAQVPPSSGEMSPRVDRHRELIIDHVEPRFLDDDQGGVFRARGPIPSEVWSGNTRLDALHKMLATPGAPATLAFSGPNGAVTTDSNSEAAKLETFFNSKMNDQQKKAIRYVLAADDYVCIQGLPGTGKSTTISFVVRALVQLKASVLVCSYTNNAVDSLLLKIKESVDVYRVGRKNKVRPDLHKCLISRQSLEDLHKLKTKPGLVVGVTCLSAKSAFVRKCKFDYVIVDEAGQAITPQLIGPISRAKRFILIGDDKQLPPLVKSTHAKALGMGETLLKELGEAHEKSRVFLSKQYRMNREIMDLANDLVYAPREPGDERKICSATALEAGSEDVALGSMDLPNFAERERVLWRAGASQEDQWLLHSVDPSAKLLFLNTDKITNAFDTRVAMHSTVNNTQDLAGGTGLVSQPDVGSDKVQTEHYGRLQNRSEAKIVSLLVNGMITCGAEESDIGIITPYRSQVQALRKELPGRDGVEVATIDTYQGRDKECIIISMVRSNVQKDVGGLLHDVARINVAITRAKKKLIVIGSASTLRASKVCAKMIGHIRAKGFSKDLPTTACEGFDLLHRERVQNIEDMENGRRA</sequence>
<dbReference type="InterPro" id="IPR047187">
    <property type="entry name" value="SF1_C_Upf1"/>
</dbReference>
<feature type="domain" description="DNA2/NAM7 helicase helicase" evidence="15">
    <location>
        <begin position="1395"/>
        <end position="1454"/>
    </location>
</feature>
<keyword evidence="11" id="KW-0238">DNA-binding</keyword>
<keyword evidence="2" id="KW-0540">Nuclease</keyword>
<dbReference type="EMBL" id="BEYU01000050">
    <property type="protein sequence ID" value="GBG28920.1"/>
    <property type="molecule type" value="Genomic_DNA"/>
</dbReference>
<feature type="region of interest" description="Disordered" evidence="13">
    <location>
        <begin position="195"/>
        <end position="291"/>
    </location>
</feature>
<evidence type="ECO:0000256" key="8">
    <source>
        <dbReference type="ARBA" id="ARBA00022840"/>
    </source>
</evidence>
<reference evidence="17 18" key="1">
    <citation type="submission" date="2017-12" db="EMBL/GenBank/DDBJ databases">
        <title>Sequencing, de novo assembly and annotation of complete genome of a new Thraustochytrid species, strain FCC1311.</title>
        <authorList>
            <person name="Sedici K."/>
            <person name="Godart F."/>
            <person name="Aiese Cigliano R."/>
            <person name="Sanseverino W."/>
            <person name="Barakat M."/>
            <person name="Ortet P."/>
            <person name="Marechal E."/>
            <person name="Cagnac O."/>
            <person name="Amato A."/>
        </authorList>
    </citation>
    <scope>NUCLEOTIDE SEQUENCE [LARGE SCALE GENOMIC DNA]</scope>
</reference>
<evidence type="ECO:0000256" key="7">
    <source>
        <dbReference type="ARBA" id="ARBA00022806"/>
    </source>
</evidence>
<dbReference type="OrthoDB" id="306218at2759"/>
<keyword evidence="12" id="KW-0234">DNA repair</keyword>
<dbReference type="InterPro" id="IPR014808">
    <property type="entry name" value="DNA_replication_fac_Dna2_N"/>
</dbReference>
<keyword evidence="18" id="KW-1185">Reference proteome</keyword>
<evidence type="ECO:0000256" key="13">
    <source>
        <dbReference type="SAM" id="MobiDB-lite"/>
    </source>
</evidence>
<feature type="compositionally biased region" description="Low complexity" evidence="13">
    <location>
        <begin position="264"/>
        <end position="289"/>
    </location>
</feature>
<dbReference type="GO" id="GO:0043139">
    <property type="term" value="F:5'-3' DNA helicase activity"/>
    <property type="evidence" value="ECO:0007669"/>
    <property type="project" value="TreeGrafter"/>
</dbReference>
<evidence type="ECO:0000256" key="12">
    <source>
        <dbReference type="ARBA" id="ARBA00023204"/>
    </source>
</evidence>
<feature type="compositionally biased region" description="Polar residues" evidence="13">
    <location>
        <begin position="9"/>
        <end position="24"/>
    </location>
</feature>
<feature type="region of interest" description="Disordered" evidence="13">
    <location>
        <begin position="742"/>
        <end position="786"/>
    </location>
</feature>
<keyword evidence="8" id="KW-0067">ATP-binding</keyword>
<feature type="region of interest" description="Disordered" evidence="13">
    <location>
        <begin position="1"/>
        <end position="83"/>
    </location>
</feature>
<dbReference type="GO" id="GO:0004518">
    <property type="term" value="F:nuclease activity"/>
    <property type="evidence" value="ECO:0007669"/>
    <property type="project" value="UniProtKB-KW"/>
</dbReference>
<dbReference type="GO" id="GO:0005524">
    <property type="term" value="F:ATP binding"/>
    <property type="evidence" value="ECO:0007669"/>
    <property type="project" value="UniProtKB-KW"/>
</dbReference>
<comment type="similarity">
    <text evidence="1">Belongs to the DNA2/NAM7 helicase family.</text>
</comment>
<dbReference type="GO" id="GO:0003677">
    <property type="term" value="F:DNA binding"/>
    <property type="evidence" value="ECO:0007669"/>
    <property type="project" value="UniProtKB-KW"/>
</dbReference>
<dbReference type="Pfam" id="PF13086">
    <property type="entry name" value="AAA_11"/>
    <property type="match status" value="2"/>
</dbReference>
<name>A0A2R5GD50_9STRA</name>
<proteinExistence type="inferred from homology"/>
<dbReference type="InterPro" id="IPR041677">
    <property type="entry name" value="DNA2/NAM7_AAA_11"/>
</dbReference>
<keyword evidence="10" id="KW-0411">Iron-sulfur</keyword>
<dbReference type="InParanoid" id="A0A2R5GD50"/>
<evidence type="ECO:0000256" key="5">
    <source>
        <dbReference type="ARBA" id="ARBA00022763"/>
    </source>
</evidence>
<feature type="domain" description="DNA replication factor Dna2 N-terminal" evidence="14">
    <location>
        <begin position="572"/>
        <end position="821"/>
    </location>
</feature>
<evidence type="ECO:0000259" key="16">
    <source>
        <dbReference type="Pfam" id="PF13087"/>
    </source>
</evidence>
<keyword evidence="5" id="KW-0227">DNA damage</keyword>
<evidence type="ECO:0000256" key="2">
    <source>
        <dbReference type="ARBA" id="ARBA00022722"/>
    </source>
</evidence>
<feature type="region of interest" description="Disordered" evidence="13">
    <location>
        <begin position="409"/>
        <end position="437"/>
    </location>
</feature>
<feature type="compositionally biased region" description="Low complexity" evidence="13">
    <location>
        <begin position="759"/>
        <end position="768"/>
    </location>
</feature>
<organism evidence="17 18">
    <name type="scientific">Hondaea fermentalgiana</name>
    <dbReference type="NCBI Taxonomy" id="2315210"/>
    <lineage>
        <taxon>Eukaryota</taxon>
        <taxon>Sar</taxon>
        <taxon>Stramenopiles</taxon>
        <taxon>Bigyra</taxon>
        <taxon>Labyrinthulomycetes</taxon>
        <taxon>Thraustochytrida</taxon>
        <taxon>Thraustochytriidae</taxon>
        <taxon>Hondaea</taxon>
    </lineage>
</organism>
<keyword evidence="4" id="KW-0547">Nucleotide-binding</keyword>
<dbReference type="InterPro" id="IPR041679">
    <property type="entry name" value="DNA2/NAM7-like_C"/>
</dbReference>
<feature type="compositionally biased region" description="Basic and acidic residues" evidence="13">
    <location>
        <begin position="27"/>
        <end position="37"/>
    </location>
</feature>
<gene>
    <name evidence="17" type="ORF">FCC1311_051412</name>
</gene>
<evidence type="ECO:0000259" key="14">
    <source>
        <dbReference type="Pfam" id="PF08696"/>
    </source>
</evidence>
<dbReference type="InterPro" id="IPR027417">
    <property type="entry name" value="P-loop_NTPase"/>
</dbReference>
<dbReference type="Pfam" id="PF08696">
    <property type="entry name" value="Dna2"/>
    <property type="match status" value="1"/>
</dbReference>
<dbReference type="Pfam" id="PF13087">
    <property type="entry name" value="AAA_12"/>
    <property type="match status" value="1"/>
</dbReference>
<dbReference type="Proteomes" id="UP000241890">
    <property type="component" value="Unassembled WGS sequence"/>
</dbReference>
<dbReference type="PANTHER" id="PTHR43788">
    <property type="entry name" value="DNA2/NAM7 HELICASE FAMILY MEMBER"/>
    <property type="match status" value="1"/>
</dbReference>
<dbReference type="PANTHER" id="PTHR43788:SF8">
    <property type="entry name" value="DNA-BINDING PROTEIN SMUBP-2"/>
    <property type="match status" value="1"/>
</dbReference>
<accession>A0A2R5GD50</accession>
<dbReference type="SUPFAM" id="SSF52540">
    <property type="entry name" value="P-loop containing nucleoside triphosphate hydrolases"/>
    <property type="match status" value="1"/>
</dbReference>
<feature type="compositionally biased region" description="Polar residues" evidence="13">
    <location>
        <begin position="252"/>
        <end position="263"/>
    </location>
</feature>
<feature type="compositionally biased region" description="Low complexity" evidence="13">
    <location>
        <begin position="196"/>
        <end position="251"/>
    </location>
</feature>
<evidence type="ECO:0000256" key="1">
    <source>
        <dbReference type="ARBA" id="ARBA00007913"/>
    </source>
</evidence>
<dbReference type="GO" id="GO:0046872">
    <property type="term" value="F:metal ion binding"/>
    <property type="evidence" value="ECO:0007669"/>
    <property type="project" value="UniProtKB-KW"/>
</dbReference>
<feature type="domain" description="DNA2/NAM7 helicase-like C-terminal" evidence="16">
    <location>
        <begin position="1463"/>
        <end position="1721"/>
    </location>
</feature>
<keyword evidence="7 17" id="KW-0347">Helicase</keyword>
<evidence type="ECO:0000313" key="18">
    <source>
        <dbReference type="Proteomes" id="UP000241890"/>
    </source>
</evidence>
<dbReference type="CDD" id="cd18808">
    <property type="entry name" value="SF1_C_Upf1"/>
    <property type="match status" value="1"/>
</dbReference>
<dbReference type="InterPro" id="IPR050534">
    <property type="entry name" value="Coronavir_polyprotein_1ab"/>
</dbReference>
<evidence type="ECO:0000256" key="3">
    <source>
        <dbReference type="ARBA" id="ARBA00022723"/>
    </source>
</evidence>
<keyword evidence="3" id="KW-0479">Metal-binding</keyword>
<keyword evidence="9" id="KW-0408">Iron</keyword>
<evidence type="ECO:0000256" key="9">
    <source>
        <dbReference type="ARBA" id="ARBA00023004"/>
    </source>
</evidence>
<comment type="caution">
    <text evidence="17">The sequence shown here is derived from an EMBL/GenBank/DDBJ whole genome shotgun (WGS) entry which is preliminary data.</text>
</comment>
<keyword evidence="6" id="KW-0378">Hydrolase</keyword>
<evidence type="ECO:0000313" key="17">
    <source>
        <dbReference type="EMBL" id="GBG28920.1"/>
    </source>
</evidence>
<evidence type="ECO:0000256" key="4">
    <source>
        <dbReference type="ARBA" id="ARBA00022741"/>
    </source>
</evidence>
<evidence type="ECO:0000259" key="15">
    <source>
        <dbReference type="Pfam" id="PF13086"/>
    </source>
</evidence>
<dbReference type="Gene3D" id="3.40.50.300">
    <property type="entry name" value="P-loop containing nucleotide triphosphate hydrolases"/>
    <property type="match status" value="2"/>
</dbReference>
<evidence type="ECO:0000256" key="10">
    <source>
        <dbReference type="ARBA" id="ARBA00023014"/>
    </source>
</evidence>
<dbReference type="GO" id="GO:0016787">
    <property type="term" value="F:hydrolase activity"/>
    <property type="evidence" value="ECO:0007669"/>
    <property type="project" value="UniProtKB-KW"/>
</dbReference>
<evidence type="ECO:0000256" key="6">
    <source>
        <dbReference type="ARBA" id="ARBA00022801"/>
    </source>
</evidence>
<dbReference type="GO" id="GO:0006281">
    <property type="term" value="P:DNA repair"/>
    <property type="evidence" value="ECO:0007669"/>
    <property type="project" value="UniProtKB-KW"/>
</dbReference>